<dbReference type="Proteomes" id="UP000220605">
    <property type="component" value="Chromosome 7"/>
</dbReference>
<dbReference type="VEuPathDB" id="PlasmoDB:PVW1_070034400"/>
<dbReference type="EMBL" id="CAJZCX010000011">
    <property type="protein sequence ID" value="CAG9480669.1"/>
    <property type="molecule type" value="Genomic_DNA"/>
</dbReference>
<dbReference type="InterPro" id="IPR035979">
    <property type="entry name" value="RBD_domain_sf"/>
</dbReference>
<dbReference type="Gene3D" id="3.30.70.330">
    <property type="match status" value="2"/>
</dbReference>
<evidence type="ECO:0000313" key="4">
    <source>
        <dbReference type="EMBL" id="CAG9480669.1"/>
    </source>
</evidence>
<evidence type="ECO:0000313" key="5">
    <source>
        <dbReference type="EMBL" id="SCO66619.1"/>
    </source>
</evidence>
<dbReference type="SUPFAM" id="SSF54928">
    <property type="entry name" value="RNA-binding domain, RBD"/>
    <property type="match status" value="1"/>
</dbReference>
<dbReference type="Proteomes" id="UP000305196">
    <property type="component" value="Chromosome 7"/>
</dbReference>
<dbReference type="SMART" id="SM00360">
    <property type="entry name" value="RRM"/>
    <property type="match status" value="2"/>
</dbReference>
<accession>A0A1G4HAY4</accession>
<evidence type="ECO:0000313" key="9">
    <source>
        <dbReference type="Proteomes" id="UP000220605"/>
    </source>
</evidence>
<dbReference type="CDD" id="cd00590">
    <property type="entry name" value="RRM_SF"/>
    <property type="match status" value="2"/>
</dbReference>
<dbReference type="OrthoDB" id="5382468at2759"/>
<reference evidence="8 9" key="1">
    <citation type="submission" date="2016-07" db="EMBL/GenBank/DDBJ databases">
        <authorList>
            <consortium name="Pathogen Informatics"/>
        </authorList>
    </citation>
    <scope>NUCLEOTIDE SEQUENCE [LARGE SCALE GENOMIC DNA]</scope>
    <source>
        <strain evidence="4">PvW1</strain>
    </source>
</reference>
<dbReference type="EMBL" id="LT615245">
    <property type="protein sequence ID" value="SCO66619.1"/>
    <property type="molecule type" value="Genomic_DNA"/>
</dbReference>
<dbReference type="VEuPathDB" id="PlasmoDB:PVPAM_070035200"/>
<dbReference type="EMBL" id="LT615262">
    <property type="protein sequence ID" value="SCO72051.1"/>
    <property type="molecule type" value="Genomic_DNA"/>
</dbReference>
<dbReference type="Pfam" id="PF00076">
    <property type="entry name" value="RRM_1"/>
    <property type="match status" value="2"/>
</dbReference>
<dbReference type="AlphaFoldDB" id="A0A1G4HAY4"/>
<dbReference type="EMBL" id="LT635618">
    <property type="protein sequence ID" value="VUZ94919.1"/>
    <property type="molecule type" value="Genomic_DNA"/>
</dbReference>
<dbReference type="VEuPathDB" id="PlasmoDB:PVX_099915"/>
<dbReference type="InterPro" id="IPR000504">
    <property type="entry name" value="RRM_dom"/>
</dbReference>
<evidence type="ECO:0000259" key="3">
    <source>
        <dbReference type="PROSITE" id="PS50102"/>
    </source>
</evidence>
<dbReference type="VEuPathDB" id="PlasmoDB:PVP01_0727700"/>
<proteinExistence type="predicted"/>
<evidence type="ECO:0000313" key="10">
    <source>
        <dbReference type="Proteomes" id="UP000305196"/>
    </source>
</evidence>
<evidence type="ECO:0000313" key="8">
    <source>
        <dbReference type="Proteomes" id="UP000196402"/>
    </source>
</evidence>
<name>A0A1G4HAY4_PLAVI</name>
<dbReference type="GO" id="GO:0003723">
    <property type="term" value="F:RNA binding"/>
    <property type="evidence" value="ECO:0007669"/>
    <property type="project" value="UniProtKB-UniRule"/>
</dbReference>
<dbReference type="InterPro" id="IPR012677">
    <property type="entry name" value="Nucleotide-bd_a/b_plait_sf"/>
</dbReference>
<gene>
    <name evidence="6" type="ORF">PVC01_070032900</name>
    <name evidence="7" type="ORF">PVP01_0727700</name>
    <name evidence="5" type="ORF">PVT01_070033300</name>
    <name evidence="4" type="ORF">PVW1_070034400</name>
</gene>
<protein>
    <submittedName>
        <fullName evidence="4">(malaria parasite P. vivax) hypothetical protein</fullName>
    </submittedName>
    <submittedName>
        <fullName evidence="6">RNA-binding protein, putative</fullName>
    </submittedName>
</protein>
<dbReference type="Proteomes" id="UP000779233">
    <property type="component" value="Unassembled WGS sequence"/>
</dbReference>
<sequence>MSIKNKIDMSLDELIEKENIKATQKGPSEKKTVNKSIEKGSGQKYLHSIIISNVSSNNLELYKKEFGKFGKIYNIYHDGEKKITYVKYDNKNSCENAIKAMNGTPLDGETLTIVMGKKMPDKKNNKGSNQNSHVNNNSHKHNKIIPPFKMPVYNPGGPYPHYMNNSHGNHHPPPYGHLPYQSPYQGSMFDKGAPPFAAAGKHLYDTQKNNTIIVTNVPTYLNAEDIFSAFQETGKIVDVQILMNEKRKLTGIVSIEYEKNESASDAVRMYDGGFLNDNRIRVFLDCR</sequence>
<evidence type="ECO:0000313" key="7">
    <source>
        <dbReference type="EMBL" id="VUZ94919.1"/>
    </source>
</evidence>
<organism evidence="6 10">
    <name type="scientific">Plasmodium vivax</name>
    <name type="common">malaria parasite P. vivax</name>
    <dbReference type="NCBI Taxonomy" id="5855"/>
    <lineage>
        <taxon>Eukaryota</taxon>
        <taxon>Sar</taxon>
        <taxon>Alveolata</taxon>
        <taxon>Apicomplexa</taxon>
        <taxon>Aconoidasida</taxon>
        <taxon>Haemosporida</taxon>
        <taxon>Plasmodiidae</taxon>
        <taxon>Plasmodium</taxon>
        <taxon>Plasmodium (Plasmodium)</taxon>
    </lineage>
</organism>
<dbReference type="eggNOG" id="ENOG502T70M">
    <property type="taxonomic scope" value="Eukaryota"/>
</dbReference>
<keyword evidence="1 2" id="KW-0694">RNA-binding</keyword>
<dbReference type="PROSITE" id="PS50102">
    <property type="entry name" value="RRM"/>
    <property type="match status" value="2"/>
</dbReference>
<evidence type="ECO:0000256" key="2">
    <source>
        <dbReference type="PROSITE-ProRule" id="PRU00176"/>
    </source>
</evidence>
<dbReference type="PANTHER" id="PTHR23189">
    <property type="entry name" value="RNA RECOGNITION MOTIF-CONTAINING"/>
    <property type="match status" value="1"/>
</dbReference>
<feature type="domain" description="RRM" evidence="3">
    <location>
        <begin position="210"/>
        <end position="282"/>
    </location>
</feature>
<evidence type="ECO:0000256" key="1">
    <source>
        <dbReference type="ARBA" id="ARBA00022884"/>
    </source>
</evidence>
<evidence type="ECO:0000313" key="6">
    <source>
        <dbReference type="EMBL" id="SCO72051.1"/>
    </source>
</evidence>
<feature type="domain" description="RRM" evidence="3">
    <location>
        <begin position="47"/>
        <end position="118"/>
    </location>
</feature>
<dbReference type="Proteomes" id="UP000196402">
    <property type="component" value="Chromosome 7"/>
</dbReference>